<protein>
    <submittedName>
        <fullName evidence="1">Uncharacterized protein</fullName>
    </submittedName>
</protein>
<accession>X1FT03</accession>
<dbReference type="EMBL" id="BARU01021605">
    <property type="protein sequence ID" value="GAH48112.1"/>
    <property type="molecule type" value="Genomic_DNA"/>
</dbReference>
<feature type="non-terminal residue" evidence="1">
    <location>
        <position position="282"/>
    </location>
</feature>
<sequence>PGRQGILLLPLVPKEWIKAVGRGYRAFASPEYAKYQDLQIKTHPYYEKLARAGLDLTRVGGLTSGEEIFMSDFAHKIPGIRASERAYVTTLNSLRAGTFYHFAEQWEGSGKTAEDYKALARFINYATGRGDIKRLKKYYPILNAAFFAPRLQMGRVQVIGELINTTSPVRKLIAADLAEFVGGGLLILGLLSMLKGVEIEKDPRSTDFGKVRIGETRIDFWGGYQPIARFMTQLISGQRKATETKRIMPVERGEVIWRFIQSKLSPPAGFTVDMLRGETYLG</sequence>
<organism evidence="1">
    <name type="scientific">marine sediment metagenome</name>
    <dbReference type="NCBI Taxonomy" id="412755"/>
    <lineage>
        <taxon>unclassified sequences</taxon>
        <taxon>metagenomes</taxon>
        <taxon>ecological metagenomes</taxon>
    </lineage>
</organism>
<proteinExistence type="predicted"/>
<gene>
    <name evidence="1" type="ORF">S03H2_35344</name>
</gene>
<name>X1FT03_9ZZZZ</name>
<feature type="non-terminal residue" evidence="1">
    <location>
        <position position="1"/>
    </location>
</feature>
<reference evidence="1" key="1">
    <citation type="journal article" date="2014" name="Front. Microbiol.">
        <title>High frequency of phylogenetically diverse reductive dehalogenase-homologous genes in deep subseafloor sedimentary metagenomes.</title>
        <authorList>
            <person name="Kawai M."/>
            <person name="Futagami T."/>
            <person name="Toyoda A."/>
            <person name="Takaki Y."/>
            <person name="Nishi S."/>
            <person name="Hori S."/>
            <person name="Arai W."/>
            <person name="Tsubouchi T."/>
            <person name="Morono Y."/>
            <person name="Uchiyama I."/>
            <person name="Ito T."/>
            <person name="Fujiyama A."/>
            <person name="Inagaki F."/>
            <person name="Takami H."/>
        </authorList>
    </citation>
    <scope>NUCLEOTIDE SEQUENCE</scope>
    <source>
        <strain evidence="1">Expedition CK06-06</strain>
    </source>
</reference>
<dbReference type="AlphaFoldDB" id="X1FT03"/>
<evidence type="ECO:0000313" key="1">
    <source>
        <dbReference type="EMBL" id="GAH48112.1"/>
    </source>
</evidence>
<comment type="caution">
    <text evidence="1">The sequence shown here is derived from an EMBL/GenBank/DDBJ whole genome shotgun (WGS) entry which is preliminary data.</text>
</comment>